<dbReference type="EMBL" id="BARU01026356">
    <property type="protein sequence ID" value="GAH75869.1"/>
    <property type="molecule type" value="Genomic_DNA"/>
</dbReference>
<proteinExistence type="predicted"/>
<reference evidence="1" key="1">
    <citation type="journal article" date="2014" name="Front. Microbiol.">
        <title>High frequency of phylogenetically diverse reductive dehalogenase-homologous genes in deep subseafloor sedimentary metagenomes.</title>
        <authorList>
            <person name="Kawai M."/>
            <person name="Futagami T."/>
            <person name="Toyoda A."/>
            <person name="Takaki Y."/>
            <person name="Nishi S."/>
            <person name="Hori S."/>
            <person name="Arai W."/>
            <person name="Tsubouchi T."/>
            <person name="Morono Y."/>
            <person name="Uchiyama I."/>
            <person name="Ito T."/>
            <person name="Fujiyama A."/>
            <person name="Inagaki F."/>
            <person name="Takami H."/>
        </authorList>
    </citation>
    <scope>NUCLEOTIDE SEQUENCE</scope>
    <source>
        <strain evidence="1">Expedition CK06-06</strain>
    </source>
</reference>
<dbReference type="AlphaFoldDB" id="X1JBW9"/>
<comment type="caution">
    <text evidence="1">The sequence shown here is derived from an EMBL/GenBank/DDBJ whole genome shotgun (WGS) entry which is preliminary data.</text>
</comment>
<feature type="non-terminal residue" evidence="1">
    <location>
        <position position="53"/>
    </location>
</feature>
<evidence type="ECO:0000313" key="1">
    <source>
        <dbReference type="EMBL" id="GAH75869.1"/>
    </source>
</evidence>
<name>X1JBW9_9ZZZZ</name>
<accession>X1JBW9</accession>
<sequence>MTCPGTQCASFNGRGRIDRIGSDADVVHIYNFFPEDKLESLLNLVERLHEKIV</sequence>
<gene>
    <name evidence="1" type="ORF">S03H2_42350</name>
</gene>
<organism evidence="1">
    <name type="scientific">marine sediment metagenome</name>
    <dbReference type="NCBI Taxonomy" id="412755"/>
    <lineage>
        <taxon>unclassified sequences</taxon>
        <taxon>metagenomes</taxon>
        <taxon>ecological metagenomes</taxon>
    </lineage>
</organism>
<protein>
    <submittedName>
        <fullName evidence="1">Uncharacterized protein</fullName>
    </submittedName>
</protein>